<evidence type="ECO:0000313" key="3">
    <source>
        <dbReference type="Proteomes" id="UP000236333"/>
    </source>
</evidence>
<dbReference type="EMBL" id="PGGS01000479">
    <property type="protein sequence ID" value="PNH03660.1"/>
    <property type="molecule type" value="Genomic_DNA"/>
</dbReference>
<feature type="signal peptide" evidence="1">
    <location>
        <begin position="1"/>
        <end position="19"/>
    </location>
</feature>
<gene>
    <name evidence="2" type="ORF">TSOC_010258</name>
</gene>
<protein>
    <submittedName>
        <fullName evidence="2">Uncharacterized protein</fullName>
    </submittedName>
</protein>
<name>A0A2J7ZTU9_9CHLO</name>
<comment type="caution">
    <text evidence="2">The sequence shown here is derived from an EMBL/GenBank/DDBJ whole genome shotgun (WGS) entry which is preliminary data.</text>
</comment>
<sequence length="77" mass="7918">MPVALLRLLVAWLGATAEASPARAATLRCARTHARWPGEGVSLSIVRSKTGQQARGANVCVGVVPGNGVSTAHMVLT</sequence>
<evidence type="ECO:0000313" key="2">
    <source>
        <dbReference type="EMBL" id="PNH03660.1"/>
    </source>
</evidence>
<keyword evidence="3" id="KW-1185">Reference proteome</keyword>
<organism evidence="2 3">
    <name type="scientific">Tetrabaena socialis</name>
    <dbReference type="NCBI Taxonomy" id="47790"/>
    <lineage>
        <taxon>Eukaryota</taxon>
        <taxon>Viridiplantae</taxon>
        <taxon>Chlorophyta</taxon>
        <taxon>core chlorophytes</taxon>
        <taxon>Chlorophyceae</taxon>
        <taxon>CS clade</taxon>
        <taxon>Chlamydomonadales</taxon>
        <taxon>Tetrabaenaceae</taxon>
        <taxon>Tetrabaena</taxon>
    </lineage>
</organism>
<keyword evidence="1" id="KW-0732">Signal</keyword>
<proteinExistence type="predicted"/>
<evidence type="ECO:0000256" key="1">
    <source>
        <dbReference type="SAM" id="SignalP"/>
    </source>
</evidence>
<feature type="chain" id="PRO_5014415563" evidence="1">
    <location>
        <begin position="20"/>
        <end position="77"/>
    </location>
</feature>
<dbReference type="AlphaFoldDB" id="A0A2J7ZTU9"/>
<accession>A0A2J7ZTU9</accession>
<reference evidence="2 3" key="1">
    <citation type="journal article" date="2017" name="Mol. Biol. Evol.">
        <title>The 4-celled Tetrabaena socialis nuclear genome reveals the essential components for genetic control of cell number at the origin of multicellularity in the volvocine lineage.</title>
        <authorList>
            <person name="Featherston J."/>
            <person name="Arakaki Y."/>
            <person name="Hanschen E.R."/>
            <person name="Ferris P.J."/>
            <person name="Michod R.E."/>
            <person name="Olson B.J.S.C."/>
            <person name="Nozaki H."/>
            <person name="Durand P.M."/>
        </authorList>
    </citation>
    <scope>NUCLEOTIDE SEQUENCE [LARGE SCALE GENOMIC DNA]</scope>
    <source>
        <strain evidence="2 3">NIES-571</strain>
    </source>
</reference>
<dbReference type="Proteomes" id="UP000236333">
    <property type="component" value="Unassembled WGS sequence"/>
</dbReference>